<name>A0ACC5YUK9_9TELE</name>
<evidence type="ECO:0000313" key="1">
    <source>
        <dbReference type="EMBL" id="MCJ8739115.1"/>
    </source>
</evidence>
<organism evidence="1 2">
    <name type="scientific">Pangasius djambal</name>
    <dbReference type="NCBI Taxonomy" id="1691987"/>
    <lineage>
        <taxon>Eukaryota</taxon>
        <taxon>Metazoa</taxon>
        <taxon>Chordata</taxon>
        <taxon>Craniata</taxon>
        <taxon>Vertebrata</taxon>
        <taxon>Euteleostomi</taxon>
        <taxon>Actinopterygii</taxon>
        <taxon>Neopterygii</taxon>
        <taxon>Teleostei</taxon>
        <taxon>Ostariophysi</taxon>
        <taxon>Siluriformes</taxon>
        <taxon>Pangasiidae</taxon>
        <taxon>Pangasius</taxon>
    </lineage>
</organism>
<protein>
    <submittedName>
        <fullName evidence="1">Uncharacterized protein</fullName>
    </submittedName>
</protein>
<proteinExistence type="predicted"/>
<reference evidence="1" key="1">
    <citation type="submission" date="2020-02" db="EMBL/GenBank/DDBJ databases">
        <title>Genome sequencing of the panga catfish, Pangasius djambal.</title>
        <authorList>
            <person name="Wen M."/>
            <person name="Zahm M."/>
            <person name="Roques C."/>
            <person name="Cabau C."/>
            <person name="Klopp C."/>
            <person name="Donnadieu C."/>
            <person name="Jouanno E."/>
            <person name="Avarre J.-C."/>
            <person name="Campet M."/>
            <person name="Ha T."/>
            <person name="Dugue R."/>
            <person name="Lampietro C."/>
            <person name="Louis A."/>
            <person name="Herpin A."/>
            <person name="Echchiki A."/>
            <person name="Berthelot C."/>
            <person name="Parey E."/>
            <person name="Roest-Crollius H."/>
            <person name="Braasch I."/>
            <person name="Postlethwait J.H."/>
            <person name="Bobe J."/>
            <person name="Montfort J."/>
            <person name="Bouchez O."/>
            <person name="Begum T."/>
            <person name="Schartl M."/>
            <person name="Gustiano R."/>
            <person name="Guiguen Y."/>
        </authorList>
    </citation>
    <scope>NUCLEOTIDE SEQUENCE</scope>
    <source>
        <strain evidence="1">Pdj_M5554</strain>
    </source>
</reference>
<gene>
    <name evidence="1" type="ORF">PDJAM_G00043430</name>
</gene>
<comment type="caution">
    <text evidence="1">The sequence shown here is derived from an EMBL/GenBank/DDBJ whole genome shotgun (WGS) entry which is preliminary data.</text>
</comment>
<dbReference type="Proteomes" id="UP000830395">
    <property type="component" value="Chromosome 13"/>
</dbReference>
<dbReference type="EMBL" id="CM040987">
    <property type="protein sequence ID" value="MCJ8739115.1"/>
    <property type="molecule type" value="Genomic_DNA"/>
</dbReference>
<evidence type="ECO:0000313" key="2">
    <source>
        <dbReference type="Proteomes" id="UP000830395"/>
    </source>
</evidence>
<accession>A0ACC5YUK9</accession>
<keyword evidence="2" id="KW-1185">Reference proteome</keyword>
<sequence>MPPIPHHSIPQSLTPCLPSYTDHALPLLHIRATSANRGSCKSVTLGKRLWGVFIKPYGDEQQLALSVSPGRRGGERERGERERTTGAVDFVPISTLLESVASP</sequence>